<dbReference type="PANTHER" id="PTHR24098:SF11">
    <property type="entry name" value="INTRAFLAGELLAR TRANSPORT PROTEIN 80 HOMOLOG"/>
    <property type="match status" value="1"/>
</dbReference>
<dbReference type="EMBL" id="JAMKFB020000015">
    <property type="protein sequence ID" value="KAL0173486.1"/>
    <property type="molecule type" value="Genomic_DNA"/>
</dbReference>
<accession>A0ABD0PIK5</accession>
<dbReference type="Proteomes" id="UP001529510">
    <property type="component" value="Unassembled WGS sequence"/>
</dbReference>
<dbReference type="Pfam" id="PF23335">
    <property type="entry name" value="Beta-prop_IFT80_2nd"/>
    <property type="match status" value="1"/>
</dbReference>
<evidence type="ECO:0000313" key="3">
    <source>
        <dbReference type="Proteomes" id="UP001529510"/>
    </source>
</evidence>
<evidence type="ECO:0000259" key="1">
    <source>
        <dbReference type="Pfam" id="PF23335"/>
    </source>
</evidence>
<dbReference type="InterPro" id="IPR056456">
    <property type="entry name" value="Beta-prop_IFT80_2nd"/>
</dbReference>
<comment type="caution">
    <text evidence="2">The sequence shown here is derived from an EMBL/GenBank/DDBJ whole genome shotgun (WGS) entry which is preliminary data.</text>
</comment>
<feature type="domain" description="IFT80 second beta-propeller" evidence="1">
    <location>
        <begin position="2"/>
        <end position="93"/>
    </location>
</feature>
<name>A0ABD0PIK5_CIRMR</name>
<reference evidence="2 3" key="1">
    <citation type="submission" date="2024-05" db="EMBL/GenBank/DDBJ databases">
        <title>Genome sequencing and assembly of Indian major carp, Cirrhinus mrigala (Hamilton, 1822).</title>
        <authorList>
            <person name="Mohindra V."/>
            <person name="Chowdhury L.M."/>
            <person name="Lal K."/>
            <person name="Jena J.K."/>
        </authorList>
    </citation>
    <scope>NUCLEOTIDE SEQUENCE [LARGE SCALE GENOMIC DNA]</scope>
    <source>
        <strain evidence="2">CM1030</strain>
        <tissue evidence="2">Blood</tissue>
    </source>
</reference>
<gene>
    <name evidence="2" type="ORF">M9458_029454</name>
</gene>
<feature type="non-terminal residue" evidence="2">
    <location>
        <position position="1"/>
    </location>
</feature>
<evidence type="ECO:0000313" key="2">
    <source>
        <dbReference type="EMBL" id="KAL0173486.1"/>
    </source>
</evidence>
<keyword evidence="3" id="KW-1185">Reference proteome</keyword>
<dbReference type="AlphaFoldDB" id="A0ABD0PIK5"/>
<protein>
    <recommendedName>
        <fullName evidence="1">IFT80 second beta-propeller domain-containing protein</fullName>
    </recommendedName>
</protein>
<feature type="non-terminal residue" evidence="2">
    <location>
        <position position="94"/>
    </location>
</feature>
<proteinExistence type="predicted"/>
<organism evidence="2 3">
    <name type="scientific">Cirrhinus mrigala</name>
    <name type="common">Mrigala</name>
    <dbReference type="NCBI Taxonomy" id="683832"/>
    <lineage>
        <taxon>Eukaryota</taxon>
        <taxon>Metazoa</taxon>
        <taxon>Chordata</taxon>
        <taxon>Craniata</taxon>
        <taxon>Vertebrata</taxon>
        <taxon>Euteleostomi</taxon>
        <taxon>Actinopterygii</taxon>
        <taxon>Neopterygii</taxon>
        <taxon>Teleostei</taxon>
        <taxon>Ostariophysi</taxon>
        <taxon>Cypriniformes</taxon>
        <taxon>Cyprinidae</taxon>
        <taxon>Labeoninae</taxon>
        <taxon>Labeonini</taxon>
        <taxon>Cirrhinus</taxon>
    </lineage>
</organism>
<sequence>IEVVLIALDQCGSSNDRRIALIDKNRDLYLTSVRKLGRAHSIHKIGSMVDTMAWNDAANILCGIQDNQFTVWYYPSVVFVDKDLLPKTIFTKDS</sequence>
<dbReference type="PANTHER" id="PTHR24098">
    <property type="entry name" value="OUTER SEGMENT 5"/>
    <property type="match status" value="1"/>
</dbReference>